<evidence type="ECO:0000313" key="3">
    <source>
        <dbReference type="Proteomes" id="UP001371456"/>
    </source>
</evidence>
<comment type="caution">
    <text evidence="2">The sequence shown here is derived from an EMBL/GenBank/DDBJ whole genome shotgun (WGS) entry which is preliminary data.</text>
</comment>
<feature type="region of interest" description="Disordered" evidence="1">
    <location>
        <begin position="1"/>
        <end position="28"/>
    </location>
</feature>
<name>A0AAN8T3H7_SOLBU</name>
<dbReference type="AlphaFoldDB" id="A0AAN8T3H7"/>
<dbReference type="Proteomes" id="UP001371456">
    <property type="component" value="Unassembled WGS sequence"/>
</dbReference>
<gene>
    <name evidence="2" type="ORF">RDI58_022888</name>
</gene>
<evidence type="ECO:0000256" key="1">
    <source>
        <dbReference type="SAM" id="MobiDB-lite"/>
    </source>
</evidence>
<sequence>MESEPSHQHKRRRKHTSGNPFSSSSFSVQDSNFGSIVLRSEHSKILLRLPVKPLLQFRYVSKSWLISTPICDLWNDPFSTMKRINGMPNQEMWLVEKCNYICL</sequence>
<protein>
    <recommendedName>
        <fullName evidence="4">F-box domain-containing protein</fullName>
    </recommendedName>
</protein>
<reference evidence="2 3" key="1">
    <citation type="submission" date="2024-02" db="EMBL/GenBank/DDBJ databases">
        <title>de novo genome assembly of Solanum bulbocastanum strain 11H21.</title>
        <authorList>
            <person name="Hosaka A.J."/>
        </authorList>
    </citation>
    <scope>NUCLEOTIDE SEQUENCE [LARGE SCALE GENOMIC DNA]</scope>
    <source>
        <tissue evidence="2">Young leaves</tissue>
    </source>
</reference>
<dbReference type="EMBL" id="JBANQN010000009">
    <property type="protein sequence ID" value="KAK6780704.1"/>
    <property type="molecule type" value="Genomic_DNA"/>
</dbReference>
<organism evidence="2 3">
    <name type="scientific">Solanum bulbocastanum</name>
    <name type="common">Wild potato</name>
    <dbReference type="NCBI Taxonomy" id="147425"/>
    <lineage>
        <taxon>Eukaryota</taxon>
        <taxon>Viridiplantae</taxon>
        <taxon>Streptophyta</taxon>
        <taxon>Embryophyta</taxon>
        <taxon>Tracheophyta</taxon>
        <taxon>Spermatophyta</taxon>
        <taxon>Magnoliopsida</taxon>
        <taxon>eudicotyledons</taxon>
        <taxon>Gunneridae</taxon>
        <taxon>Pentapetalae</taxon>
        <taxon>asterids</taxon>
        <taxon>lamiids</taxon>
        <taxon>Solanales</taxon>
        <taxon>Solanaceae</taxon>
        <taxon>Solanoideae</taxon>
        <taxon>Solaneae</taxon>
        <taxon>Solanum</taxon>
    </lineage>
</organism>
<evidence type="ECO:0008006" key="4">
    <source>
        <dbReference type="Google" id="ProtNLM"/>
    </source>
</evidence>
<proteinExistence type="predicted"/>
<evidence type="ECO:0000313" key="2">
    <source>
        <dbReference type="EMBL" id="KAK6780704.1"/>
    </source>
</evidence>
<keyword evidence="3" id="KW-1185">Reference proteome</keyword>
<feature type="compositionally biased region" description="Low complexity" evidence="1">
    <location>
        <begin position="17"/>
        <end position="28"/>
    </location>
</feature>
<accession>A0AAN8T3H7</accession>